<feature type="transmembrane region" description="Helical" evidence="1">
    <location>
        <begin position="179"/>
        <end position="202"/>
    </location>
</feature>
<feature type="transmembrane region" description="Helical" evidence="1">
    <location>
        <begin position="152"/>
        <end position="173"/>
    </location>
</feature>
<keyword evidence="3" id="KW-1185">Reference proteome</keyword>
<protein>
    <submittedName>
        <fullName evidence="4">Post-GPI attachment to proteins factor 2</fullName>
    </submittedName>
</protein>
<gene>
    <name evidence="2" type="ORF">GPUH_LOCUS663</name>
</gene>
<dbReference type="Proteomes" id="UP000271098">
    <property type="component" value="Unassembled WGS sequence"/>
</dbReference>
<reference evidence="2 3" key="2">
    <citation type="submission" date="2018-11" db="EMBL/GenBank/DDBJ databases">
        <authorList>
            <consortium name="Pathogen Informatics"/>
        </authorList>
    </citation>
    <scope>NUCLEOTIDE SEQUENCE [LARGE SCALE GENOMIC DNA]</scope>
</reference>
<evidence type="ECO:0000313" key="4">
    <source>
        <dbReference type="WBParaSite" id="GPUH_0000066301-mRNA-1"/>
    </source>
</evidence>
<dbReference type="AlphaFoldDB" id="A0A183CW22"/>
<organism evidence="4">
    <name type="scientific">Gongylonema pulchrum</name>
    <dbReference type="NCBI Taxonomy" id="637853"/>
    <lineage>
        <taxon>Eukaryota</taxon>
        <taxon>Metazoa</taxon>
        <taxon>Ecdysozoa</taxon>
        <taxon>Nematoda</taxon>
        <taxon>Chromadorea</taxon>
        <taxon>Rhabditida</taxon>
        <taxon>Spirurina</taxon>
        <taxon>Spiruromorpha</taxon>
        <taxon>Spiruroidea</taxon>
        <taxon>Gongylonematidae</taxon>
        <taxon>Gongylonema</taxon>
    </lineage>
</organism>
<evidence type="ECO:0000313" key="2">
    <source>
        <dbReference type="EMBL" id="VDK28482.1"/>
    </source>
</evidence>
<keyword evidence="1" id="KW-0812">Transmembrane</keyword>
<feature type="transmembrane region" description="Helical" evidence="1">
    <location>
        <begin position="34"/>
        <end position="55"/>
    </location>
</feature>
<dbReference type="EMBL" id="UYRT01000638">
    <property type="protein sequence ID" value="VDK28482.1"/>
    <property type="molecule type" value="Genomic_DNA"/>
</dbReference>
<evidence type="ECO:0000313" key="3">
    <source>
        <dbReference type="Proteomes" id="UP000271098"/>
    </source>
</evidence>
<dbReference type="WBParaSite" id="GPUH_0000066301-mRNA-1">
    <property type="protein sequence ID" value="GPUH_0000066301-mRNA-1"/>
    <property type="gene ID" value="GPUH_0000066301"/>
</dbReference>
<keyword evidence="1" id="KW-1133">Transmembrane helix</keyword>
<dbReference type="OrthoDB" id="68581at2759"/>
<accession>A0A183CW22</accession>
<evidence type="ECO:0000256" key="1">
    <source>
        <dbReference type="SAM" id="Phobius"/>
    </source>
</evidence>
<name>A0A183CW22_9BILA</name>
<keyword evidence="1" id="KW-0472">Membrane</keyword>
<reference evidence="4" key="1">
    <citation type="submission" date="2016-06" db="UniProtKB">
        <authorList>
            <consortium name="WormBaseParasite"/>
        </authorList>
    </citation>
    <scope>IDENTIFICATION</scope>
</reference>
<sequence length="242" mass="28186">MYCQVREFFFFFATLADEYVEDNNDHLSYLDCRLLLPSSVFAGISLSAIIIGLALGHYYDLRRRRSGTLPDWLFASGWYPSHCNNSLLSQIPEVPWHLPSALRLLELTVQANVLFRVATCVPNALRLFQSYVLSTVNAHFSEQWLWYRRCNAAAPVFLLLELSFCTVFSINTVRQDYQIVYRISFNLFVISAFMHMAAYTAVTIYRTNRNLEVLTTLSSNFPNCSYLPRFRINLYIQLHRQM</sequence>
<proteinExistence type="predicted"/>